<name>A0ABW1G8H2_9ACTN</name>
<evidence type="ECO:0000313" key="4">
    <source>
        <dbReference type="EMBL" id="MFC5910136.1"/>
    </source>
</evidence>
<feature type="transmembrane region" description="Helical" evidence="2">
    <location>
        <begin position="29"/>
        <end position="50"/>
    </location>
</feature>
<feature type="region of interest" description="Disordered" evidence="1">
    <location>
        <begin position="1"/>
        <end position="22"/>
    </location>
</feature>
<dbReference type="Proteomes" id="UP001596174">
    <property type="component" value="Unassembled WGS sequence"/>
</dbReference>
<keyword evidence="2" id="KW-1133">Transmembrane helix</keyword>
<protein>
    <submittedName>
        <fullName evidence="4">TadE/TadG family type IV pilus assembly protein</fullName>
    </submittedName>
</protein>
<keyword evidence="5" id="KW-1185">Reference proteome</keyword>
<dbReference type="InterPro" id="IPR012495">
    <property type="entry name" value="TadE-like_dom"/>
</dbReference>
<dbReference type="Pfam" id="PF07811">
    <property type="entry name" value="TadE"/>
    <property type="match status" value="1"/>
</dbReference>
<keyword evidence="2" id="KW-0812">Transmembrane</keyword>
<dbReference type="EMBL" id="JBHSQJ010000102">
    <property type="protein sequence ID" value="MFC5910136.1"/>
    <property type="molecule type" value="Genomic_DNA"/>
</dbReference>
<evidence type="ECO:0000259" key="3">
    <source>
        <dbReference type="Pfam" id="PF07811"/>
    </source>
</evidence>
<accession>A0ABW1G8H2</accession>
<evidence type="ECO:0000256" key="2">
    <source>
        <dbReference type="SAM" id="Phobius"/>
    </source>
</evidence>
<organism evidence="4 5">
    <name type="scientific">Streptacidiphilus monticola</name>
    <dbReference type="NCBI Taxonomy" id="2161674"/>
    <lineage>
        <taxon>Bacteria</taxon>
        <taxon>Bacillati</taxon>
        <taxon>Actinomycetota</taxon>
        <taxon>Actinomycetes</taxon>
        <taxon>Kitasatosporales</taxon>
        <taxon>Streptomycetaceae</taxon>
        <taxon>Streptacidiphilus</taxon>
    </lineage>
</organism>
<feature type="compositionally biased region" description="Basic and acidic residues" evidence="1">
    <location>
        <begin position="7"/>
        <end position="22"/>
    </location>
</feature>
<evidence type="ECO:0000256" key="1">
    <source>
        <dbReference type="SAM" id="MobiDB-lite"/>
    </source>
</evidence>
<feature type="domain" description="TadE-like" evidence="3">
    <location>
        <begin position="27"/>
        <end position="69"/>
    </location>
</feature>
<evidence type="ECO:0000313" key="5">
    <source>
        <dbReference type="Proteomes" id="UP001596174"/>
    </source>
</evidence>
<comment type="caution">
    <text evidence="4">The sequence shown here is derived from an EMBL/GenBank/DDBJ whole genome shotgun (WGS) entry which is preliminary data.</text>
</comment>
<proteinExistence type="predicted"/>
<sequence length="161" mass="17140">MRLRGRQRPEGTQRARQAERVRRRDGGGIALEAAVLVPALLLFLLFVLAAGRVQSSRGVVDEAARSAARAASLSRTLQQAQNAADQAVAQTLTTEGVSCEGPVTVPALDPAHFAPAGGEMGWVTVRLECRVPLHDLLFAGLPGSVPVTAEFTSVVDSYRQR</sequence>
<dbReference type="RefSeq" id="WP_380586767.1">
    <property type="nucleotide sequence ID" value="NZ_JBHSQJ010000102.1"/>
</dbReference>
<reference evidence="5" key="1">
    <citation type="journal article" date="2019" name="Int. J. Syst. Evol. Microbiol.">
        <title>The Global Catalogue of Microorganisms (GCM) 10K type strain sequencing project: providing services to taxonomists for standard genome sequencing and annotation.</title>
        <authorList>
            <consortium name="The Broad Institute Genomics Platform"/>
            <consortium name="The Broad Institute Genome Sequencing Center for Infectious Disease"/>
            <person name="Wu L."/>
            <person name="Ma J."/>
        </authorList>
    </citation>
    <scope>NUCLEOTIDE SEQUENCE [LARGE SCALE GENOMIC DNA]</scope>
    <source>
        <strain evidence="5">JCM 4816</strain>
    </source>
</reference>
<gene>
    <name evidence="4" type="ORF">ACFP3V_23315</name>
</gene>
<keyword evidence="2" id="KW-0472">Membrane</keyword>